<gene>
    <name evidence="3" type="ORF">H3H32_18110</name>
</gene>
<organism evidence="3 4">
    <name type="scientific">Spirosoma foliorum</name>
    <dbReference type="NCBI Taxonomy" id="2710596"/>
    <lineage>
        <taxon>Bacteria</taxon>
        <taxon>Pseudomonadati</taxon>
        <taxon>Bacteroidota</taxon>
        <taxon>Cytophagia</taxon>
        <taxon>Cytophagales</taxon>
        <taxon>Cytophagaceae</taxon>
        <taxon>Spirosoma</taxon>
    </lineage>
</organism>
<dbReference type="InterPro" id="IPR000200">
    <property type="entry name" value="Peptidase_C10"/>
</dbReference>
<dbReference type="GO" id="GO:0006508">
    <property type="term" value="P:proteolysis"/>
    <property type="evidence" value="ECO:0007669"/>
    <property type="project" value="InterPro"/>
</dbReference>
<feature type="signal peptide" evidence="2">
    <location>
        <begin position="1"/>
        <end position="20"/>
    </location>
</feature>
<dbReference type="InterPro" id="IPR038765">
    <property type="entry name" value="Papain-like_cys_pep_sf"/>
</dbReference>
<dbReference type="EMBL" id="CP059732">
    <property type="protein sequence ID" value="QMW06661.1"/>
    <property type="molecule type" value="Genomic_DNA"/>
</dbReference>
<protein>
    <submittedName>
        <fullName evidence="3">C10 family peptidase</fullName>
    </submittedName>
</protein>
<evidence type="ECO:0000313" key="4">
    <source>
        <dbReference type="Proteomes" id="UP000515369"/>
    </source>
</evidence>
<evidence type="ECO:0000256" key="2">
    <source>
        <dbReference type="SAM" id="SignalP"/>
    </source>
</evidence>
<keyword evidence="2" id="KW-0732">Signal</keyword>
<evidence type="ECO:0000256" key="1">
    <source>
        <dbReference type="PIRSR" id="PIRSR600200-1"/>
    </source>
</evidence>
<dbReference type="RefSeq" id="WP_182464057.1">
    <property type="nucleotide sequence ID" value="NZ_CP059732.1"/>
</dbReference>
<dbReference type="InterPro" id="IPR044934">
    <property type="entry name" value="Streptopain_sf"/>
</dbReference>
<name>A0A7G5H6B9_9BACT</name>
<feature type="chain" id="PRO_5028994103" evidence="2">
    <location>
        <begin position="21"/>
        <end position="270"/>
    </location>
</feature>
<dbReference type="SUPFAM" id="SSF54001">
    <property type="entry name" value="Cysteine proteinases"/>
    <property type="match status" value="1"/>
</dbReference>
<reference evidence="3 4" key="1">
    <citation type="submission" date="2020-07" db="EMBL/GenBank/DDBJ databases">
        <title>Spirosoma foliorum sp. nov., isolated from the leaves on the Nejang mountain Korea, Republic of.</title>
        <authorList>
            <person name="Ho H."/>
            <person name="Lee Y.-J."/>
            <person name="Nurcahyanto D.-A."/>
            <person name="Kim S.-G."/>
        </authorList>
    </citation>
    <scope>NUCLEOTIDE SEQUENCE [LARGE SCALE GENOMIC DNA]</scope>
    <source>
        <strain evidence="3 4">PL0136</strain>
    </source>
</reference>
<dbReference type="AlphaFoldDB" id="A0A7G5H6B9"/>
<dbReference type="Gene3D" id="3.90.70.50">
    <property type="entry name" value="Peptidase C10, streptopain"/>
    <property type="match status" value="1"/>
</dbReference>
<keyword evidence="4" id="KW-1185">Reference proteome</keyword>
<accession>A0A7G5H6B9</accession>
<dbReference type="Proteomes" id="UP000515369">
    <property type="component" value="Chromosome"/>
</dbReference>
<sequence>MQRVWLTLFLSFFIAKTTFAQLQQPVSLKGTYLLKTEWDQFGKYAQYAPDNHVLGCWSTALAQILYYHQLRPTGVVSYQCSKGYTIQDTLSNHSFSWNQFATRIDSNTPEVAQKTVARFSYMTAEAIRKDFGTDHYLEMVNPVKQLETYFPCQAEFYVSFTEPIPIPQEQLNAIARKENIEHVLKSDEVIKLIETEIDAKRPVYFHFGNFSTYGHSTVIDGYQSENNTFWVHINYGSGGKRSGWYDLFKPIDVADDIKLRAFVTVSPRPQ</sequence>
<dbReference type="GO" id="GO:0008234">
    <property type="term" value="F:cysteine-type peptidase activity"/>
    <property type="evidence" value="ECO:0007669"/>
    <property type="project" value="InterPro"/>
</dbReference>
<feature type="active site" description="Proton acceptor" evidence="1">
    <location>
        <position position="215"/>
    </location>
</feature>
<dbReference type="KEGG" id="sfol:H3H32_18110"/>
<proteinExistence type="predicted"/>
<dbReference type="Pfam" id="PF01640">
    <property type="entry name" value="Peptidase_C10"/>
    <property type="match status" value="1"/>
</dbReference>
<feature type="active site" description="Nucleophile" evidence="1">
    <location>
        <position position="56"/>
    </location>
</feature>
<evidence type="ECO:0000313" key="3">
    <source>
        <dbReference type="EMBL" id="QMW06661.1"/>
    </source>
</evidence>